<keyword evidence="2" id="KW-0812">Transmembrane</keyword>
<keyword evidence="2" id="KW-0472">Membrane</keyword>
<name>A0A317CMK2_9GAMM</name>
<protein>
    <recommendedName>
        <fullName evidence="5">Tetratricopeptide repeat protein</fullName>
    </recommendedName>
</protein>
<dbReference type="Proteomes" id="UP000245539">
    <property type="component" value="Unassembled WGS sequence"/>
</dbReference>
<accession>A0A317CMK2</accession>
<reference evidence="3 4" key="1">
    <citation type="submission" date="2018-05" db="EMBL/GenBank/DDBJ databases">
        <title>Leucothrix arctica sp. nov., isolated from Arctic seawater.</title>
        <authorList>
            <person name="Choi A."/>
            <person name="Baek K."/>
        </authorList>
    </citation>
    <scope>NUCLEOTIDE SEQUENCE [LARGE SCALE GENOMIC DNA]</scope>
    <source>
        <strain evidence="3 4">JCM 18388</strain>
    </source>
</reference>
<feature type="region of interest" description="Disordered" evidence="1">
    <location>
        <begin position="153"/>
        <end position="183"/>
    </location>
</feature>
<evidence type="ECO:0008006" key="5">
    <source>
        <dbReference type="Google" id="ProtNLM"/>
    </source>
</evidence>
<dbReference type="EMBL" id="QGKM01000008">
    <property type="protein sequence ID" value="PWQ99855.1"/>
    <property type="molecule type" value="Genomic_DNA"/>
</dbReference>
<dbReference type="RefSeq" id="WP_109836588.1">
    <property type="nucleotide sequence ID" value="NZ_QGKM01000008.1"/>
</dbReference>
<dbReference type="SUPFAM" id="SSF48452">
    <property type="entry name" value="TPR-like"/>
    <property type="match status" value="1"/>
</dbReference>
<keyword evidence="4" id="KW-1185">Reference proteome</keyword>
<feature type="compositionally biased region" description="Polar residues" evidence="1">
    <location>
        <begin position="160"/>
        <end position="170"/>
    </location>
</feature>
<feature type="transmembrane region" description="Helical" evidence="2">
    <location>
        <begin position="65"/>
        <end position="85"/>
    </location>
</feature>
<proteinExistence type="predicted"/>
<evidence type="ECO:0000256" key="2">
    <source>
        <dbReference type="SAM" id="Phobius"/>
    </source>
</evidence>
<dbReference type="OrthoDB" id="5620487at2"/>
<comment type="caution">
    <text evidence="3">The sequence shown here is derived from an EMBL/GenBank/DDBJ whole genome shotgun (WGS) entry which is preliminary data.</text>
</comment>
<evidence type="ECO:0000313" key="4">
    <source>
        <dbReference type="Proteomes" id="UP000245539"/>
    </source>
</evidence>
<dbReference type="InterPro" id="IPR011990">
    <property type="entry name" value="TPR-like_helical_dom_sf"/>
</dbReference>
<keyword evidence="2" id="KW-1133">Transmembrane helix</keyword>
<evidence type="ECO:0000313" key="3">
    <source>
        <dbReference type="EMBL" id="PWQ99855.1"/>
    </source>
</evidence>
<gene>
    <name evidence="3" type="ORF">DKW60_05115</name>
</gene>
<sequence>MSQQNKDPKALYRQAEAARKANNPEEAQQFYQEAIRSTDERTLERGESAILRTEKARSALKGRSTLFFLLPLLIAGIAFAIYRYIEHDFASKQAETDPKTFQFVEWLASRQTQQVISNIVSANPELSFDFSRATASSSMSPEEALQSLMRPGMQDRIRSQNESSTASSSGDGEGDGPARFVCSVDPNPACSAADQPSAPGERRADISMLVRSYRSVLDNERDCEKMEAAIDVIGQKIQWRKSEAEIKFELEQLAMSCYSRQKNHDKVIEQARKIQCSGDASAMNTGYWHLTASYYQQGRQADAQRMYTCFRETVQHLATYEFEPWRIAARHRESGALAWLYFNDLDTAVAELEAARNILKKASGGSSSLSAVAAEVDLDLMETYVTANIDPDTFSELHEDINTSGLLTDGYKQIKDTLAGIYYLQNRENKKSIVALENVATRFKHLPEYICSWDWSGFQRGLKDSISDPVAREYADKLVVATDCYVPQTIENRIQSVQEVLRWLRR</sequence>
<dbReference type="AlphaFoldDB" id="A0A317CMK2"/>
<organism evidence="3 4">
    <name type="scientific">Leucothrix pacifica</name>
    <dbReference type="NCBI Taxonomy" id="1247513"/>
    <lineage>
        <taxon>Bacteria</taxon>
        <taxon>Pseudomonadati</taxon>
        <taxon>Pseudomonadota</taxon>
        <taxon>Gammaproteobacteria</taxon>
        <taxon>Thiotrichales</taxon>
        <taxon>Thiotrichaceae</taxon>
        <taxon>Leucothrix</taxon>
    </lineage>
</organism>
<evidence type="ECO:0000256" key="1">
    <source>
        <dbReference type="SAM" id="MobiDB-lite"/>
    </source>
</evidence>